<evidence type="ECO:0000256" key="3">
    <source>
        <dbReference type="ARBA" id="ARBA00016337"/>
    </source>
</evidence>
<dbReference type="InterPro" id="IPR003374">
    <property type="entry name" value="ApbE-like_sf"/>
</dbReference>
<dbReference type="SUPFAM" id="SSF143631">
    <property type="entry name" value="ApbE-like"/>
    <property type="match status" value="1"/>
</dbReference>
<comment type="catalytic activity">
    <reaction evidence="10">
        <text>L-threonyl-[protein] + FAD = FMN-L-threonyl-[protein] + AMP + H(+)</text>
        <dbReference type="Rhea" id="RHEA:36847"/>
        <dbReference type="Rhea" id="RHEA-COMP:11060"/>
        <dbReference type="Rhea" id="RHEA-COMP:11061"/>
        <dbReference type="ChEBI" id="CHEBI:15378"/>
        <dbReference type="ChEBI" id="CHEBI:30013"/>
        <dbReference type="ChEBI" id="CHEBI:57692"/>
        <dbReference type="ChEBI" id="CHEBI:74257"/>
        <dbReference type="ChEBI" id="CHEBI:456215"/>
        <dbReference type="EC" id="2.7.1.180"/>
    </reaction>
</comment>
<sequence length="297" mass="30675">MTRPTRRRVLALAAAACGLAALGRPAAAAPLHRWEGVALGADVTLTVRGGTAPAARAFFAEAARALRAIEARASLYRGSDLVRLNALGRLPHPAADLLEMLRLAGAVHDATGGAFDATVQPLWQARRLGAPEGPAAALAGWGDVRLAEDEIRLARPGMALTLNGLAQGFAADRLAEVAARHGLTDVLIDTGEARALGPTGWPAEVQLDGAPVRRLALRDRALATSAPYGTRIGPAGDGAHILAADGRAVRWRLVSVSADRAALADALSTAAVLLDEEAQARALTAFPGARIEARLAV</sequence>
<dbReference type="Pfam" id="PF02424">
    <property type="entry name" value="ApbE"/>
    <property type="match status" value="1"/>
</dbReference>
<evidence type="ECO:0000256" key="9">
    <source>
        <dbReference type="ARBA" id="ARBA00031306"/>
    </source>
</evidence>
<keyword evidence="5" id="KW-0808">Transferase</keyword>
<dbReference type="PROSITE" id="PS51318">
    <property type="entry name" value="TAT"/>
    <property type="match status" value="1"/>
</dbReference>
<dbReference type="AlphaFoldDB" id="A0A099G7E3"/>
<protein>
    <recommendedName>
        <fullName evidence="3">FAD:protein FMN transferase</fullName>
        <ecNumber evidence="2">2.7.1.180</ecNumber>
    </recommendedName>
    <alternativeName>
        <fullName evidence="9">Flavin transferase</fullName>
    </alternativeName>
</protein>
<evidence type="ECO:0000256" key="1">
    <source>
        <dbReference type="ARBA" id="ARBA00001946"/>
    </source>
</evidence>
<organism evidence="12 13">
    <name type="scientific">Paracoccus sanguinis</name>
    <dbReference type="NCBI Taxonomy" id="1545044"/>
    <lineage>
        <taxon>Bacteria</taxon>
        <taxon>Pseudomonadati</taxon>
        <taxon>Pseudomonadota</taxon>
        <taxon>Alphaproteobacteria</taxon>
        <taxon>Rhodobacterales</taxon>
        <taxon>Paracoccaceae</taxon>
        <taxon>Paracoccus</taxon>
    </lineage>
</organism>
<evidence type="ECO:0000313" key="12">
    <source>
        <dbReference type="EMBL" id="KGJ18630.1"/>
    </source>
</evidence>
<accession>A0A099G7E3</accession>
<keyword evidence="8" id="KW-0460">Magnesium</keyword>
<comment type="cofactor">
    <cofactor evidence="1">
        <name>Mg(2+)</name>
        <dbReference type="ChEBI" id="CHEBI:18420"/>
    </cofactor>
</comment>
<dbReference type="InterPro" id="IPR006311">
    <property type="entry name" value="TAT_signal"/>
</dbReference>
<keyword evidence="4" id="KW-0285">Flavoprotein</keyword>
<dbReference type="PANTHER" id="PTHR30040">
    <property type="entry name" value="THIAMINE BIOSYNTHESIS LIPOPROTEIN APBE"/>
    <property type="match status" value="1"/>
</dbReference>
<evidence type="ECO:0000256" key="2">
    <source>
        <dbReference type="ARBA" id="ARBA00011955"/>
    </source>
</evidence>
<dbReference type="RefSeq" id="WP_036712394.1">
    <property type="nucleotide sequence ID" value="NZ_JRKQ01000148.1"/>
</dbReference>
<reference evidence="12 13" key="1">
    <citation type="submission" date="2014-09" db="EMBL/GenBank/DDBJ databases">
        <authorList>
            <person name="McGinnis J.M."/>
            <person name="Wolfgang W.J."/>
        </authorList>
    </citation>
    <scope>NUCLEOTIDE SEQUENCE [LARGE SCALE GENOMIC DNA]</scope>
    <source>
        <strain evidence="12 13">5503</strain>
    </source>
</reference>
<dbReference type="PANTHER" id="PTHR30040:SF2">
    <property type="entry name" value="FAD:PROTEIN FMN TRANSFERASE"/>
    <property type="match status" value="1"/>
</dbReference>
<dbReference type="Proteomes" id="UP000029858">
    <property type="component" value="Unassembled WGS sequence"/>
</dbReference>
<feature type="chain" id="PRO_5039903907" description="FAD:protein FMN transferase" evidence="11">
    <location>
        <begin position="29"/>
        <end position="297"/>
    </location>
</feature>
<gene>
    <name evidence="12" type="ORF">IX56_16640</name>
</gene>
<comment type="caution">
    <text evidence="12">The sequence shown here is derived from an EMBL/GenBank/DDBJ whole genome shotgun (WGS) entry which is preliminary data.</text>
</comment>
<feature type="signal peptide" evidence="11">
    <location>
        <begin position="1"/>
        <end position="28"/>
    </location>
</feature>
<keyword evidence="6" id="KW-0479">Metal-binding</keyword>
<evidence type="ECO:0000256" key="7">
    <source>
        <dbReference type="ARBA" id="ARBA00022827"/>
    </source>
</evidence>
<evidence type="ECO:0000256" key="11">
    <source>
        <dbReference type="SAM" id="SignalP"/>
    </source>
</evidence>
<evidence type="ECO:0000256" key="5">
    <source>
        <dbReference type="ARBA" id="ARBA00022679"/>
    </source>
</evidence>
<reference evidence="12 13" key="2">
    <citation type="submission" date="2014-10" db="EMBL/GenBank/DDBJ databases">
        <title>Paracoccus sanguinis sp. nov., isolated from clinical specimens of New York State patients.</title>
        <authorList>
            <person name="Mingle L.A."/>
            <person name="Cole J.A."/>
            <person name="Lapierre P."/>
            <person name="Musser K.A."/>
        </authorList>
    </citation>
    <scope>NUCLEOTIDE SEQUENCE [LARGE SCALE GENOMIC DNA]</scope>
    <source>
        <strain evidence="12 13">5503</strain>
    </source>
</reference>
<dbReference type="GO" id="GO:0046872">
    <property type="term" value="F:metal ion binding"/>
    <property type="evidence" value="ECO:0007669"/>
    <property type="project" value="UniProtKB-KW"/>
</dbReference>
<dbReference type="Gene3D" id="3.10.520.10">
    <property type="entry name" value="ApbE-like domains"/>
    <property type="match status" value="1"/>
</dbReference>
<name>A0A099G7E3_9RHOB</name>
<dbReference type="GO" id="GO:0016740">
    <property type="term" value="F:transferase activity"/>
    <property type="evidence" value="ECO:0007669"/>
    <property type="project" value="UniProtKB-KW"/>
</dbReference>
<evidence type="ECO:0000256" key="6">
    <source>
        <dbReference type="ARBA" id="ARBA00022723"/>
    </source>
</evidence>
<evidence type="ECO:0000256" key="8">
    <source>
        <dbReference type="ARBA" id="ARBA00022842"/>
    </source>
</evidence>
<dbReference type="EC" id="2.7.1.180" evidence="2"/>
<dbReference type="InterPro" id="IPR024932">
    <property type="entry name" value="ApbE"/>
</dbReference>
<keyword evidence="11" id="KW-0732">Signal</keyword>
<dbReference type="EMBL" id="JRKQ01000148">
    <property type="protein sequence ID" value="KGJ18630.1"/>
    <property type="molecule type" value="Genomic_DNA"/>
</dbReference>
<keyword evidence="7" id="KW-0274">FAD</keyword>
<proteinExistence type="predicted"/>
<evidence type="ECO:0000256" key="4">
    <source>
        <dbReference type="ARBA" id="ARBA00022630"/>
    </source>
</evidence>
<evidence type="ECO:0000256" key="10">
    <source>
        <dbReference type="ARBA" id="ARBA00048540"/>
    </source>
</evidence>
<evidence type="ECO:0000313" key="13">
    <source>
        <dbReference type="Proteomes" id="UP000029858"/>
    </source>
</evidence>